<name>A0A5N6MTF5_9MICC</name>
<feature type="region of interest" description="Disordered" evidence="1">
    <location>
        <begin position="21"/>
        <end position="63"/>
    </location>
</feature>
<evidence type="ECO:0000313" key="3">
    <source>
        <dbReference type="EMBL" id="KAD4060495.1"/>
    </source>
</evidence>
<dbReference type="CDD" id="cd06257">
    <property type="entry name" value="DnaJ"/>
    <property type="match status" value="1"/>
</dbReference>
<dbReference type="SMART" id="SM00271">
    <property type="entry name" value="DnaJ"/>
    <property type="match status" value="1"/>
</dbReference>
<gene>
    <name evidence="3" type="ORF">GD627_05530</name>
</gene>
<dbReference type="InterPro" id="IPR001623">
    <property type="entry name" value="DnaJ_domain"/>
</dbReference>
<dbReference type="Proteomes" id="UP000326852">
    <property type="component" value="Unassembled WGS sequence"/>
</dbReference>
<dbReference type="EMBL" id="VTFX01000001">
    <property type="protein sequence ID" value="KAD4060495.1"/>
    <property type="molecule type" value="Genomic_DNA"/>
</dbReference>
<evidence type="ECO:0000256" key="1">
    <source>
        <dbReference type="SAM" id="MobiDB-lite"/>
    </source>
</evidence>
<protein>
    <submittedName>
        <fullName evidence="3">DnaJ domain-containing protein</fullName>
    </submittedName>
</protein>
<keyword evidence="4" id="KW-1185">Reference proteome</keyword>
<dbReference type="PRINTS" id="PR00625">
    <property type="entry name" value="JDOMAIN"/>
</dbReference>
<feature type="compositionally biased region" description="Basic and acidic residues" evidence="1">
    <location>
        <begin position="155"/>
        <end position="165"/>
    </location>
</feature>
<sequence length="380" mass="40587">MPDVRRPYGSRRTHTVLLCPRRGKTILPDSASAPGRGAGTTGRLASRSRTSRPRGTALSPSDPTLYEVLGLTPAASALEIKTAYRKAARNAHPDQGGTSESFHRVTEAYRVLSDPQRKAAYDRRFGQGTDAGSPGAAAGSSSGSPASRAAGTRSAPERTPADLDRPPVFVPDFSPKDPPLIPLVLAGQQVHGAPRRPGLLSRFGAAAGRFDAENLTIRLLERELLEDYPAGRLVNGLHIPDAGPRGGNLDVGHVLLGGYRMAVLGSLMASPGNYRWDGQHLLHRGREVSTLRLADAVRTLQTRFPECNVTGWLVLHSPNGNPFEPIVDYPPALSRSAPATLHVANPGGLLRELRRFFAEGPQPNTVQLPVLAPLIDASAR</sequence>
<dbReference type="PANTHER" id="PTHR24074">
    <property type="entry name" value="CO-CHAPERONE PROTEIN DJLA"/>
    <property type="match status" value="1"/>
</dbReference>
<evidence type="ECO:0000259" key="2">
    <source>
        <dbReference type="PROSITE" id="PS50076"/>
    </source>
</evidence>
<dbReference type="InterPro" id="IPR050817">
    <property type="entry name" value="DjlA_DnaK_co-chaperone"/>
</dbReference>
<reference evidence="3 4" key="1">
    <citation type="submission" date="2019-08" db="EMBL/GenBank/DDBJ databases">
        <title>Arthrobacter sp. nov., isolated from plateau pika and Tibetan wild ass.</title>
        <authorList>
            <person name="Ge Y."/>
        </authorList>
    </citation>
    <scope>NUCLEOTIDE SEQUENCE [LARGE SCALE GENOMIC DNA]</scope>
    <source>
        <strain evidence="3 4">785</strain>
    </source>
</reference>
<dbReference type="PROSITE" id="PS50076">
    <property type="entry name" value="DNAJ_2"/>
    <property type="match status" value="1"/>
</dbReference>
<feature type="region of interest" description="Disordered" evidence="1">
    <location>
        <begin position="125"/>
        <end position="172"/>
    </location>
</feature>
<organism evidence="3 4">
    <name type="scientific">Arthrobacter yangruifuii</name>
    <dbReference type="NCBI Taxonomy" id="2606616"/>
    <lineage>
        <taxon>Bacteria</taxon>
        <taxon>Bacillati</taxon>
        <taxon>Actinomycetota</taxon>
        <taxon>Actinomycetes</taxon>
        <taxon>Micrococcales</taxon>
        <taxon>Micrococcaceae</taxon>
        <taxon>Arthrobacter</taxon>
    </lineage>
</organism>
<accession>A0A5N6MTF5</accession>
<dbReference type="Pfam" id="PF00226">
    <property type="entry name" value="DnaJ"/>
    <property type="match status" value="1"/>
</dbReference>
<dbReference type="Gene3D" id="1.10.287.110">
    <property type="entry name" value="DnaJ domain"/>
    <property type="match status" value="1"/>
</dbReference>
<dbReference type="AlphaFoldDB" id="A0A5N6MTF5"/>
<dbReference type="InterPro" id="IPR036869">
    <property type="entry name" value="J_dom_sf"/>
</dbReference>
<comment type="caution">
    <text evidence="3">The sequence shown here is derived from an EMBL/GenBank/DDBJ whole genome shotgun (WGS) entry which is preliminary data.</text>
</comment>
<proteinExistence type="predicted"/>
<feature type="domain" description="J" evidence="2">
    <location>
        <begin position="64"/>
        <end position="125"/>
    </location>
</feature>
<dbReference type="SUPFAM" id="SSF46565">
    <property type="entry name" value="Chaperone J-domain"/>
    <property type="match status" value="1"/>
</dbReference>
<evidence type="ECO:0000313" key="4">
    <source>
        <dbReference type="Proteomes" id="UP000326852"/>
    </source>
</evidence>
<feature type="compositionally biased region" description="Low complexity" evidence="1">
    <location>
        <begin position="131"/>
        <end position="154"/>
    </location>
</feature>